<evidence type="ECO:0000256" key="6">
    <source>
        <dbReference type="SAM" id="MobiDB-lite"/>
    </source>
</evidence>
<dbReference type="InterPro" id="IPR005120">
    <property type="entry name" value="UPF3_dom"/>
</dbReference>
<feature type="compositionally biased region" description="Low complexity" evidence="6">
    <location>
        <begin position="505"/>
        <end position="517"/>
    </location>
</feature>
<dbReference type="InterPro" id="IPR012677">
    <property type="entry name" value="Nucleotide-bd_a/b_plait_sf"/>
</dbReference>
<evidence type="ECO:0000256" key="1">
    <source>
        <dbReference type="ARBA" id="ARBA00004123"/>
    </source>
</evidence>
<keyword evidence="4" id="KW-0539">Nucleus</keyword>
<dbReference type="CDD" id="cd12455">
    <property type="entry name" value="RRM_like_Smg4_UPF3"/>
    <property type="match status" value="1"/>
</dbReference>
<evidence type="ECO:0000313" key="9">
    <source>
        <dbReference type="Proteomes" id="UP001203852"/>
    </source>
</evidence>
<dbReference type="Gene3D" id="3.30.70.330">
    <property type="match status" value="2"/>
</dbReference>
<feature type="region of interest" description="Disordered" evidence="6">
    <location>
        <begin position="1"/>
        <end position="39"/>
    </location>
</feature>
<dbReference type="InterPro" id="IPR000504">
    <property type="entry name" value="RRM_dom"/>
</dbReference>
<dbReference type="AlphaFoldDB" id="A0AAN6DQH2"/>
<dbReference type="InterPro" id="IPR035979">
    <property type="entry name" value="RBD_domain_sf"/>
</dbReference>
<protein>
    <submittedName>
        <fullName evidence="8">Smg-4/UPF3 family-domain-containing protein</fullName>
    </submittedName>
</protein>
<organism evidence="8 9">
    <name type="scientific">Exophiala viscosa</name>
    <dbReference type="NCBI Taxonomy" id="2486360"/>
    <lineage>
        <taxon>Eukaryota</taxon>
        <taxon>Fungi</taxon>
        <taxon>Dikarya</taxon>
        <taxon>Ascomycota</taxon>
        <taxon>Pezizomycotina</taxon>
        <taxon>Eurotiomycetes</taxon>
        <taxon>Chaetothyriomycetidae</taxon>
        <taxon>Chaetothyriales</taxon>
        <taxon>Herpotrichiellaceae</taxon>
        <taxon>Exophiala</taxon>
    </lineage>
</organism>
<evidence type="ECO:0000313" key="8">
    <source>
        <dbReference type="EMBL" id="KAI1610706.1"/>
    </source>
</evidence>
<dbReference type="GO" id="GO:0045727">
    <property type="term" value="P:positive regulation of translation"/>
    <property type="evidence" value="ECO:0007669"/>
    <property type="project" value="TreeGrafter"/>
</dbReference>
<dbReference type="GO" id="GO:0000184">
    <property type="term" value="P:nuclear-transcribed mRNA catabolic process, nonsense-mediated decay"/>
    <property type="evidence" value="ECO:0007669"/>
    <property type="project" value="UniProtKB-KW"/>
</dbReference>
<reference evidence="8" key="1">
    <citation type="journal article" date="2022" name="bioRxiv">
        <title>Deciphering the potential niche of two novel black yeast fungi from a biological soil crust based on their genomes, phenotypes, and melanin regulation.</title>
        <authorList>
            <consortium name="DOE Joint Genome Institute"/>
            <person name="Carr E.C."/>
            <person name="Barton Q."/>
            <person name="Grambo S."/>
            <person name="Sullivan M."/>
            <person name="Renfro C.M."/>
            <person name="Kuo A."/>
            <person name="Pangilinan J."/>
            <person name="Lipzen A."/>
            <person name="Keymanesh K."/>
            <person name="Savage E."/>
            <person name="Barry K."/>
            <person name="Grigoriev I.V."/>
            <person name="Riekhof W.R."/>
            <person name="Harris S.S."/>
        </authorList>
    </citation>
    <scope>NUCLEOTIDE SEQUENCE</scope>
    <source>
        <strain evidence="8">JF 03-4F</strain>
    </source>
</reference>
<comment type="caution">
    <text evidence="8">The sequence shown here is derived from an EMBL/GenBank/DDBJ whole genome shotgun (WGS) entry which is preliminary data.</text>
</comment>
<feature type="domain" description="RRM" evidence="7">
    <location>
        <begin position="413"/>
        <end position="494"/>
    </location>
</feature>
<feature type="compositionally biased region" description="Basic and acidic residues" evidence="6">
    <location>
        <begin position="245"/>
        <end position="258"/>
    </location>
</feature>
<feature type="compositionally biased region" description="Low complexity" evidence="6">
    <location>
        <begin position="366"/>
        <end position="398"/>
    </location>
</feature>
<evidence type="ECO:0000256" key="3">
    <source>
        <dbReference type="ARBA" id="ARBA00023161"/>
    </source>
</evidence>
<feature type="region of interest" description="Disordered" evidence="6">
    <location>
        <begin position="203"/>
        <end position="415"/>
    </location>
</feature>
<gene>
    <name evidence="8" type="ORF">EDD36DRAFT_442228</name>
</gene>
<dbReference type="Pfam" id="PF00076">
    <property type="entry name" value="RRM_1"/>
    <property type="match status" value="1"/>
</dbReference>
<name>A0AAN6DQH2_9EURO</name>
<dbReference type="InterPro" id="IPR039722">
    <property type="entry name" value="Upf3"/>
</dbReference>
<feature type="compositionally biased region" description="Polar residues" evidence="6">
    <location>
        <begin position="267"/>
        <end position="276"/>
    </location>
</feature>
<dbReference type="GO" id="GO:0005730">
    <property type="term" value="C:nucleolus"/>
    <property type="evidence" value="ECO:0007669"/>
    <property type="project" value="TreeGrafter"/>
</dbReference>
<evidence type="ECO:0000256" key="2">
    <source>
        <dbReference type="ARBA" id="ARBA00005991"/>
    </source>
</evidence>
<keyword evidence="9" id="KW-1185">Reference proteome</keyword>
<proteinExistence type="inferred from homology"/>
<dbReference type="SMART" id="SM00360">
    <property type="entry name" value="RRM"/>
    <property type="match status" value="1"/>
</dbReference>
<feature type="region of interest" description="Disordered" evidence="6">
    <location>
        <begin position="487"/>
        <end position="661"/>
    </location>
</feature>
<feature type="compositionally biased region" description="Low complexity" evidence="6">
    <location>
        <begin position="628"/>
        <end position="641"/>
    </location>
</feature>
<dbReference type="GO" id="GO:0005737">
    <property type="term" value="C:cytoplasm"/>
    <property type="evidence" value="ECO:0007669"/>
    <property type="project" value="TreeGrafter"/>
</dbReference>
<feature type="compositionally biased region" description="Low complexity" evidence="6">
    <location>
        <begin position="332"/>
        <end position="346"/>
    </location>
</feature>
<feature type="compositionally biased region" description="Polar residues" evidence="6">
    <location>
        <begin position="19"/>
        <end position="35"/>
    </location>
</feature>
<keyword evidence="3" id="KW-0866">Nonsense-mediated mRNA decay</keyword>
<feature type="compositionally biased region" description="Basic and acidic residues" evidence="6">
    <location>
        <begin position="203"/>
        <end position="231"/>
    </location>
</feature>
<feature type="compositionally biased region" description="Gly residues" evidence="6">
    <location>
        <begin position="491"/>
        <end position="500"/>
    </location>
</feature>
<feature type="compositionally biased region" description="Low complexity" evidence="6">
    <location>
        <begin position="545"/>
        <end position="571"/>
    </location>
</feature>
<keyword evidence="5" id="KW-0694">RNA-binding</keyword>
<evidence type="ECO:0000256" key="5">
    <source>
        <dbReference type="PROSITE-ProRule" id="PRU00176"/>
    </source>
</evidence>
<dbReference type="CDD" id="cd00590">
    <property type="entry name" value="RRM_SF"/>
    <property type="match status" value="1"/>
</dbReference>
<comment type="subcellular location">
    <subcellularLocation>
        <location evidence="1">Nucleus</location>
    </subcellularLocation>
</comment>
<dbReference type="GO" id="GO:0003729">
    <property type="term" value="F:mRNA binding"/>
    <property type="evidence" value="ECO:0007669"/>
    <property type="project" value="TreeGrafter"/>
</dbReference>
<accession>A0AAN6DQH2</accession>
<dbReference type="FunFam" id="3.30.70.330:FF:000637">
    <property type="entry name" value="Nonsense-mediated mRNA decay protein Upf3, putative"/>
    <property type="match status" value="1"/>
</dbReference>
<evidence type="ECO:0000256" key="4">
    <source>
        <dbReference type="ARBA" id="ARBA00023242"/>
    </source>
</evidence>
<dbReference type="PANTHER" id="PTHR13112">
    <property type="entry name" value="UPF3 REGULATOR OF NONSENSE TRANSCRIPTS-LIKE PROTEIN"/>
    <property type="match status" value="1"/>
</dbReference>
<dbReference type="Proteomes" id="UP001203852">
    <property type="component" value="Unassembled WGS sequence"/>
</dbReference>
<dbReference type="EMBL" id="MU404357">
    <property type="protein sequence ID" value="KAI1610706.1"/>
    <property type="molecule type" value="Genomic_DNA"/>
</dbReference>
<dbReference type="PROSITE" id="PS50102">
    <property type="entry name" value="RRM"/>
    <property type="match status" value="1"/>
</dbReference>
<dbReference type="Pfam" id="PF03467">
    <property type="entry name" value="Smg4_UPF3"/>
    <property type="match status" value="1"/>
</dbReference>
<feature type="compositionally biased region" description="Gly residues" evidence="6">
    <location>
        <begin position="572"/>
        <end position="627"/>
    </location>
</feature>
<dbReference type="SUPFAM" id="SSF54928">
    <property type="entry name" value="RNA-binding domain, RBD"/>
    <property type="match status" value="2"/>
</dbReference>
<dbReference type="PANTHER" id="PTHR13112:SF0">
    <property type="entry name" value="FI21285P1"/>
    <property type="match status" value="1"/>
</dbReference>
<comment type="similarity">
    <text evidence="2">Belongs to the RENT3 family.</text>
</comment>
<evidence type="ECO:0000259" key="7">
    <source>
        <dbReference type="PROSITE" id="PS50102"/>
    </source>
</evidence>
<sequence length="661" mass="67245">MSHSTKGRAGGVLPVNAATRKNASAQSTPKSSSRTPAPRLRLVVRRLPPGLTETEFWTVLGDDWKVGAGRVDWAAFRDGKISRDPAKPSRPARAYIKVKEQSLLESLSTVVKQSSFQDAKNTTKDPCLLGPPSLEFAPYNKIPSGRGRNDGRQGTIDQDQEFIDFLQSLTEPVTKAAANGADVGDSKDKVSTTPLVQFIKEKKANKAKEASQARAAKARENEDAKTTKPETRSPVVIKGKAAPAAEKERVAKATEDAVKAINKSVAAMQSKQQTSAKGDAKQPAKETQPPVPNATPPKRERERGNASAAARMLQRDLGLVAKENKTQRTPKSSNATSNAETTSSSSPKPVAAPTAPKSDSTAEQKGSTASATTASAPTGPRASRTPSAASAKPSTTPSQRPAKSAPQPSTGAKSAFLKHANPSQGITEELLQTVFQEFGTILRCEIDKKKGLGYVDFSEAEGLKKAMAASPVKVGNGQVVVLENKSPYVKRGGGGGGGQGTEKQANAPSAKAAASASTQNESGKPLSPATNVPLKETTAPPTPTAPSALASTTPATTAPAGATPPTAPRGTPRGGGASGNRGGRGGGGGGTGSGGAARGGSRGGGQGAKQGQRGGRGGKRGGAGAAGNGNTASSADGGASPAPAPASAPTPAKAKEEAKKD</sequence>
<feature type="region of interest" description="Disordered" evidence="6">
    <location>
        <begin position="120"/>
        <end position="155"/>
    </location>
</feature>